<comment type="function">
    <text evidence="3">Catalyzes the hydrolysis of N-formyl-L-kynurenine to L-kynurenine, the second step in the kynurenine pathway of tryptophan degradation. Kynurenine may be further oxidized to nicotinic acid, NAD(H) and NADP(H). Required for elimination of toxic metabolites.</text>
</comment>
<dbReference type="eggNOG" id="ENOG502S28Q">
    <property type="taxonomic scope" value="Eukaryota"/>
</dbReference>
<comment type="caution">
    <text evidence="4">The sequence shown here is derived from an EMBL/GenBank/DDBJ whole genome shotgun (WGS) entry which is preliminary data.</text>
</comment>
<evidence type="ECO:0000313" key="4">
    <source>
        <dbReference type="EMBL" id="EXJ86495.1"/>
    </source>
</evidence>
<dbReference type="RefSeq" id="XP_007731774.1">
    <property type="nucleotide sequence ID" value="XM_007733584.1"/>
</dbReference>
<dbReference type="SUPFAM" id="SSF53474">
    <property type="entry name" value="alpha/beta-Hydrolases"/>
    <property type="match status" value="1"/>
</dbReference>
<comment type="pathway">
    <text evidence="3">Amino-acid degradation; L-tryptophan degradation via kynurenine pathway; L-kynurenine from L-tryptophan: step 2/2.</text>
</comment>
<dbReference type="PANTHER" id="PTHR48081">
    <property type="entry name" value="AB HYDROLASE SUPERFAMILY PROTEIN C4A8.06C"/>
    <property type="match status" value="1"/>
</dbReference>
<reference evidence="4 5" key="1">
    <citation type="submission" date="2013-03" db="EMBL/GenBank/DDBJ databases">
        <title>The Genome Sequence of Capronia epimyces CBS 606.96.</title>
        <authorList>
            <consortium name="The Broad Institute Genomics Platform"/>
            <person name="Cuomo C."/>
            <person name="de Hoog S."/>
            <person name="Gorbushina A."/>
            <person name="Walker B."/>
            <person name="Young S.K."/>
            <person name="Zeng Q."/>
            <person name="Gargeya S."/>
            <person name="Fitzgerald M."/>
            <person name="Haas B."/>
            <person name="Abouelleil A."/>
            <person name="Allen A.W."/>
            <person name="Alvarado L."/>
            <person name="Arachchi H.M."/>
            <person name="Berlin A.M."/>
            <person name="Chapman S.B."/>
            <person name="Gainer-Dewar J."/>
            <person name="Goldberg J."/>
            <person name="Griggs A."/>
            <person name="Gujja S."/>
            <person name="Hansen M."/>
            <person name="Howarth C."/>
            <person name="Imamovic A."/>
            <person name="Ireland A."/>
            <person name="Larimer J."/>
            <person name="McCowan C."/>
            <person name="Murphy C."/>
            <person name="Pearson M."/>
            <person name="Poon T.W."/>
            <person name="Priest M."/>
            <person name="Roberts A."/>
            <person name="Saif S."/>
            <person name="Shea T."/>
            <person name="Sisk P."/>
            <person name="Sykes S."/>
            <person name="Wortman J."/>
            <person name="Nusbaum C."/>
            <person name="Birren B."/>
        </authorList>
    </citation>
    <scope>NUCLEOTIDE SEQUENCE [LARGE SCALE GENOMIC DNA]</scope>
    <source>
        <strain evidence="4 5">CBS 606.96</strain>
    </source>
</reference>
<dbReference type="EC" id="3.5.1.9" evidence="3"/>
<organism evidence="4 5">
    <name type="scientific">Capronia epimyces CBS 606.96</name>
    <dbReference type="NCBI Taxonomy" id="1182542"/>
    <lineage>
        <taxon>Eukaryota</taxon>
        <taxon>Fungi</taxon>
        <taxon>Dikarya</taxon>
        <taxon>Ascomycota</taxon>
        <taxon>Pezizomycotina</taxon>
        <taxon>Eurotiomycetes</taxon>
        <taxon>Chaetothyriomycetidae</taxon>
        <taxon>Chaetothyriales</taxon>
        <taxon>Herpotrichiellaceae</taxon>
        <taxon>Capronia</taxon>
    </lineage>
</organism>
<comment type="domain">
    <text evidence="3">The main chain amide nitrogen atoms of the second glycine and its adjacent residue in the HGGXW motif define the oxyanion hole, and stabilize the oxyanion that forms during the nucleophilic attack by the catalytic serine during substrate cleavage.</text>
</comment>
<accession>W9YA25</accession>
<sequence length="328" mass="36079">MVEAQTLRFGSHDLQELLVWLPAQRPPSESCESCESSRFWIILVHGGAWRDPTITHLNFAEPAVSILLSPSSPVSSILKTQHRSLAIASLSYRLSPHPSHPQDCETTPETSLRNARHPDHIDDVCAGLALLKDMYGLTEQNYMLVGHSCGATLAFQALLRSRSRSGPGSDTLFPSPGALVGLAGIYDLRLLLDNHKDGLYGDIYTSFIEGAFGKRMDDWDRASPTHFSESDMYSGRTVLLVAARGDELVEPEQRDAMRRTVLGPEAMDLPVEEKSSAGESESAFSFEHKGCRYAQMSVDGGHDDMWLVGQRIVAAIERALQIMTAPTI</sequence>
<dbReference type="InterPro" id="IPR050300">
    <property type="entry name" value="GDXG_lipolytic_enzyme"/>
</dbReference>
<dbReference type="HAMAP" id="MF_03014">
    <property type="entry name" value="KFase"/>
    <property type="match status" value="1"/>
</dbReference>
<dbReference type="GO" id="GO:0034354">
    <property type="term" value="P:'de novo' NAD+ biosynthetic process from L-tryptophan"/>
    <property type="evidence" value="ECO:0007669"/>
    <property type="project" value="UniProtKB-UniRule"/>
</dbReference>
<dbReference type="AlphaFoldDB" id="W9YA25"/>
<keyword evidence="2 3" id="KW-0823">Tryptophan catabolism</keyword>
<dbReference type="Gene3D" id="3.40.50.1820">
    <property type="entry name" value="alpha/beta hydrolase"/>
    <property type="match status" value="1"/>
</dbReference>
<dbReference type="InterPro" id="IPR029058">
    <property type="entry name" value="AB_hydrolase_fold"/>
</dbReference>
<protein>
    <recommendedName>
        <fullName evidence="3">Kynurenine formamidase</fullName>
        <shortName evidence="3">KFA</shortName>
        <shortName evidence="3">KFase</shortName>
        <ecNumber evidence="3">3.5.1.9</ecNumber>
    </recommendedName>
    <alternativeName>
        <fullName evidence="3">Arylformamidase</fullName>
    </alternativeName>
    <alternativeName>
        <fullName evidence="3">N-formylkynurenine formamidase</fullName>
        <shortName evidence="3">FKF</shortName>
    </alternativeName>
</protein>
<keyword evidence="1 3" id="KW-0378">Hydrolase</keyword>
<proteinExistence type="inferred from homology"/>
<comment type="catalytic activity">
    <reaction evidence="3">
        <text>N-formyl-L-kynurenine + H2O = L-kynurenine + formate + H(+)</text>
        <dbReference type="Rhea" id="RHEA:13009"/>
        <dbReference type="ChEBI" id="CHEBI:15377"/>
        <dbReference type="ChEBI" id="CHEBI:15378"/>
        <dbReference type="ChEBI" id="CHEBI:15740"/>
        <dbReference type="ChEBI" id="CHEBI:57959"/>
        <dbReference type="ChEBI" id="CHEBI:58629"/>
        <dbReference type="EC" id="3.5.1.9"/>
    </reaction>
</comment>
<dbReference type="ESTHER" id="9euro-w9ya25">
    <property type="family name" value="Kynurenine-formamidase"/>
</dbReference>
<dbReference type="GO" id="GO:0019441">
    <property type="term" value="P:L-tryptophan catabolic process to kynurenine"/>
    <property type="evidence" value="ECO:0007669"/>
    <property type="project" value="UniProtKB-UniRule"/>
</dbReference>
<comment type="subunit">
    <text evidence="3">Homodimer.</text>
</comment>
<keyword evidence="5" id="KW-1185">Reference proteome</keyword>
<feature type="active site" evidence="3">
    <location>
        <position position="302"/>
    </location>
</feature>
<dbReference type="PANTHER" id="PTHR48081:SF33">
    <property type="entry name" value="KYNURENINE FORMAMIDASE"/>
    <property type="match status" value="1"/>
</dbReference>
<evidence type="ECO:0000256" key="1">
    <source>
        <dbReference type="ARBA" id="ARBA00022801"/>
    </source>
</evidence>
<dbReference type="GeneID" id="19167574"/>
<feature type="active site" evidence="3">
    <location>
        <position position="246"/>
    </location>
</feature>
<dbReference type="STRING" id="1182542.W9YA25"/>
<evidence type="ECO:0000256" key="3">
    <source>
        <dbReference type="HAMAP-Rule" id="MF_03014"/>
    </source>
</evidence>
<dbReference type="GO" id="GO:0004061">
    <property type="term" value="F:arylformamidase activity"/>
    <property type="evidence" value="ECO:0007669"/>
    <property type="project" value="UniProtKB-UniRule"/>
</dbReference>
<evidence type="ECO:0000256" key="2">
    <source>
        <dbReference type="ARBA" id="ARBA00023079"/>
    </source>
</evidence>
<gene>
    <name evidence="4" type="ORF">A1O3_03446</name>
</gene>
<evidence type="ECO:0000313" key="5">
    <source>
        <dbReference type="Proteomes" id="UP000019478"/>
    </source>
</evidence>
<name>W9YA25_9EURO</name>
<dbReference type="Proteomes" id="UP000019478">
    <property type="component" value="Unassembled WGS sequence"/>
</dbReference>
<feature type="active site" description="Nucleophile" evidence="3">
    <location>
        <position position="148"/>
    </location>
</feature>
<comment type="similarity">
    <text evidence="3">Belongs to the kynurenine formamidase family.</text>
</comment>
<dbReference type="HOGENOM" id="CLU_016852_0_0_1"/>
<dbReference type="EMBL" id="AMGY01000003">
    <property type="protein sequence ID" value="EXJ86495.1"/>
    <property type="molecule type" value="Genomic_DNA"/>
</dbReference>
<dbReference type="InterPro" id="IPR027519">
    <property type="entry name" value="KFase_ver/fungi-typ"/>
</dbReference>
<dbReference type="OrthoDB" id="420264at2759"/>
<dbReference type="UniPathway" id="UPA00333">
    <property type="reaction ID" value="UER00454"/>
</dbReference>
<feature type="short sequence motif" description="HGGXW" evidence="3">
    <location>
        <begin position="45"/>
        <end position="49"/>
    </location>
</feature>